<dbReference type="PANTHER" id="PTHR11439:SF455">
    <property type="entry name" value="RLK (RECEPTOR-LIKE PROTEIN KINASE) 8, PUTATIVE-RELATED"/>
    <property type="match status" value="1"/>
</dbReference>
<feature type="region of interest" description="Disordered" evidence="1">
    <location>
        <begin position="524"/>
        <end position="599"/>
    </location>
</feature>
<keyword evidence="5" id="KW-1185">Reference proteome</keyword>
<reference evidence="4 5" key="1">
    <citation type="submission" date="2024-02" db="EMBL/GenBank/DDBJ databases">
        <title>High-quality chromosome-scale genome assembly of Pensacola bahiagrass (Paspalum notatum Flugge var. saurae).</title>
        <authorList>
            <person name="Vega J.M."/>
            <person name="Podio M."/>
            <person name="Orjuela J."/>
            <person name="Siena L.A."/>
            <person name="Pessino S.C."/>
            <person name="Combes M.C."/>
            <person name="Mariac C."/>
            <person name="Albertini E."/>
            <person name="Pupilli F."/>
            <person name="Ortiz J.P.A."/>
            <person name="Leblanc O."/>
        </authorList>
    </citation>
    <scope>NUCLEOTIDE SEQUENCE [LARGE SCALE GENOMIC DNA]</scope>
    <source>
        <strain evidence="4">R1</strain>
        <tissue evidence="4">Leaf</tissue>
    </source>
</reference>
<dbReference type="Pfam" id="PF07727">
    <property type="entry name" value="RVT_2"/>
    <property type="match status" value="1"/>
</dbReference>
<evidence type="ECO:0000259" key="2">
    <source>
        <dbReference type="Pfam" id="PF07727"/>
    </source>
</evidence>
<feature type="domain" description="Retroviral polymerase SH3-like" evidence="3">
    <location>
        <begin position="432"/>
        <end position="494"/>
    </location>
</feature>
<dbReference type="CDD" id="cd09272">
    <property type="entry name" value="RNase_HI_RT_Ty1"/>
    <property type="match status" value="1"/>
</dbReference>
<dbReference type="AlphaFoldDB" id="A0AAQ3SHZ2"/>
<feature type="domain" description="Reverse transcriptase Ty1/copia-type" evidence="2">
    <location>
        <begin position="727"/>
        <end position="898"/>
    </location>
</feature>
<dbReference type="PANTHER" id="PTHR11439">
    <property type="entry name" value="GAG-POL-RELATED RETROTRANSPOSON"/>
    <property type="match status" value="1"/>
</dbReference>
<protein>
    <submittedName>
        <fullName evidence="4">Uncharacterized protein</fullName>
    </submittedName>
</protein>
<dbReference type="EMBL" id="CP144745">
    <property type="protein sequence ID" value="WVZ48888.1"/>
    <property type="molecule type" value="Genomic_DNA"/>
</dbReference>
<evidence type="ECO:0000259" key="3">
    <source>
        <dbReference type="Pfam" id="PF25597"/>
    </source>
</evidence>
<dbReference type="Proteomes" id="UP001341281">
    <property type="component" value="Chromosome 01"/>
</dbReference>
<dbReference type="Pfam" id="PF25597">
    <property type="entry name" value="SH3_retrovirus"/>
    <property type="match status" value="1"/>
</dbReference>
<dbReference type="Pfam" id="PF14223">
    <property type="entry name" value="Retrotran_gag_2"/>
    <property type="match status" value="1"/>
</dbReference>
<feature type="compositionally biased region" description="Polar residues" evidence="1">
    <location>
        <begin position="539"/>
        <end position="551"/>
    </location>
</feature>
<evidence type="ECO:0000313" key="4">
    <source>
        <dbReference type="EMBL" id="WVZ48888.1"/>
    </source>
</evidence>
<organism evidence="4 5">
    <name type="scientific">Paspalum notatum var. saurae</name>
    <dbReference type="NCBI Taxonomy" id="547442"/>
    <lineage>
        <taxon>Eukaryota</taxon>
        <taxon>Viridiplantae</taxon>
        <taxon>Streptophyta</taxon>
        <taxon>Embryophyta</taxon>
        <taxon>Tracheophyta</taxon>
        <taxon>Spermatophyta</taxon>
        <taxon>Magnoliopsida</taxon>
        <taxon>Liliopsida</taxon>
        <taxon>Poales</taxon>
        <taxon>Poaceae</taxon>
        <taxon>PACMAD clade</taxon>
        <taxon>Panicoideae</taxon>
        <taxon>Andropogonodae</taxon>
        <taxon>Paspaleae</taxon>
        <taxon>Paspalinae</taxon>
        <taxon>Paspalum</taxon>
    </lineage>
</organism>
<proteinExistence type="predicted"/>
<dbReference type="InterPro" id="IPR013103">
    <property type="entry name" value="RVT_2"/>
</dbReference>
<name>A0AAQ3SHZ2_PASNO</name>
<dbReference type="InterPro" id="IPR057670">
    <property type="entry name" value="SH3_retrovirus"/>
</dbReference>
<evidence type="ECO:0000256" key="1">
    <source>
        <dbReference type="SAM" id="MobiDB-lite"/>
    </source>
</evidence>
<evidence type="ECO:0000313" key="5">
    <source>
        <dbReference type="Proteomes" id="UP001341281"/>
    </source>
</evidence>
<accession>A0AAQ3SHZ2</accession>
<sequence>MSASSSISNADAAAFNTMPTPAFSHMVSIKLNQENYLLWTAQVLPYLRSQGLSGHIDGSLPAPRQTIATEPSEDTSEQSIVVNPEFTSWYHQDQLVLSVIDSSLTEEVLSTVVGSTSARQTWRTLEKMFKSSSRAWIMQIRMQLATIQKNDLNAAEYFRKVKRLADTLASIGKPLEDEEFISYLLGGLSSDYDPLVTSITTCLDLYTVSNIYAHLLSFETRHKRYNTMGQSSVNNANRVAGRGGGSRARAAVDEAVATSAAAVVDTLEHAYQADDTVNTAKQAAAATHGYAVDSNWYVGTGATDHITSDLERLTTRERYTGGDQVQVANGAVKKLATDNDAIVEFHPDSFFVKDRATKHLLLRGKCRNGLYALPNKSQAFLTTKVSSEQWHQRLGHPATPVVLRILQDNKIAVDTEISPSLIYYTKLRVFGCACWPNLRPYNDKKLSFRTKQCTFLGYSASHKGYKCFDHTTGRVYISRDVVFDESVFPFAEQSTQPSHNPKNSHHPVILPMLNKNVQYTESALTPNTSQHPSPEPAMNNDNNGDDQSTPDANLDPPSASLSPAGSHSDEAVSAETGTEAAGTQQGSANLPPESPPVQHPMRTRLKDNIVQSKQFTDGTVRYSQNSRAFACSVTNRNPTTEFSAVSEPSSFEQAMSSAEWKKAMDLEYSALLRNHTWELIPPQKGINLIDSRWVYKVKRKADGSVERLKARLVAKGYKQRLSNLVPLYKWIPRQIDIQNAFLHGILEEEVYMKQPPGYCDPNKPSNYICKLKKALYGLKQAPRAWHSRLTGKLQELGFKSSVADSSLLVFKQAGLTMYMLVYVDDVIIVSSSDLATEKLIQQLQLEFAVKDLGSLEYFLGIEVKTRKNGMLLSQKRYALDLIKKAGMERCNPISTPMTASEKLLKNQGAALNEKDKFKYWSIVGGLQYLTLTRPDLSFAVNRVCQYIQSPTDAHWTAVKRILRFVKGTADHGLKIQKSGSMMLSGFSDADWAGCLDDRRSTSGFAVFLGPNLISWSSKKQNIVSRSSTEAEYKAIANLTAELIWIQSLLKELGVFLSKAPRLWCDNLGATYLTTNPVFHARTKHIEVDFHFVREQVARKAMEVRFISSEDQLADMMTKPLSRAPFVRNSNHLNIGSLRCD</sequence>
<dbReference type="InterPro" id="IPR043502">
    <property type="entry name" value="DNA/RNA_pol_sf"/>
</dbReference>
<gene>
    <name evidence="4" type="ORF">U9M48_000283</name>
</gene>
<dbReference type="SUPFAM" id="SSF56672">
    <property type="entry name" value="DNA/RNA polymerases"/>
    <property type="match status" value="1"/>
</dbReference>